<sequence>MILKDATQINRKEFIQQFSLGMGALGASMFFPLMAGANNLAKTNNPKDILILGAGLAGLAAARELDKAGHKVSVLEARNRPGGRVSTLRNPFPDGLYAEEGAVGFSSTYTQSLKYIDELGLERIPYPLPEKEVVYYFNGKRLEAKLGETADWPYELTEEEKKLDPMGLVFKYIMEPLPEENLNPDAWDQPPLIDLDEISLYDYMKRQGASEGAIKLVQNTQWFAAEPKETSGLSMAVSDFGLFMSGTSFFVLKGGNDKLPAAMSKQLGDKIKYNSRVTGLRESDDKAFVEVKNDAGETEYQADYVICTIPAAVLAGIPFEPALPVLKAEALQQLPVLDVTRSFFQTNKAFWLEKDLSGAAYTDLPVKQITPYTMSQNPAENPGILESYAMGKGAKALGKLEKQELENKLLPEIKKIFPEIGDHHEDTYVKAWGEDPYALGGPSFPAPGDVTKYLKALQEPHGRFHFAGEYTSILRSTMEGALRSGANVAKAINALKG</sequence>
<dbReference type="OrthoDB" id="56323at2"/>
<dbReference type="Proteomes" id="UP000199153">
    <property type="component" value="Unassembled WGS sequence"/>
</dbReference>
<evidence type="ECO:0000259" key="10">
    <source>
        <dbReference type="Pfam" id="PF01593"/>
    </source>
</evidence>
<dbReference type="GO" id="GO:0009851">
    <property type="term" value="P:auxin biosynthetic process"/>
    <property type="evidence" value="ECO:0007669"/>
    <property type="project" value="UniProtKB-KW"/>
</dbReference>
<dbReference type="PANTHER" id="PTHR10742:SF410">
    <property type="entry name" value="LYSINE-SPECIFIC HISTONE DEMETHYLASE 2"/>
    <property type="match status" value="1"/>
</dbReference>
<dbReference type="InterPro" id="IPR050281">
    <property type="entry name" value="Flavin_monoamine_oxidase"/>
</dbReference>
<evidence type="ECO:0000256" key="8">
    <source>
        <dbReference type="ARBA" id="ARBA00047321"/>
    </source>
</evidence>
<organism evidence="11 12">
    <name type="scientific">Salegentibacter flavus</name>
    <dbReference type="NCBI Taxonomy" id="287099"/>
    <lineage>
        <taxon>Bacteria</taxon>
        <taxon>Pseudomonadati</taxon>
        <taxon>Bacteroidota</taxon>
        <taxon>Flavobacteriia</taxon>
        <taxon>Flavobacteriales</taxon>
        <taxon>Flavobacteriaceae</taxon>
        <taxon>Salegentibacter</taxon>
    </lineage>
</organism>
<comment type="catalytic activity">
    <reaction evidence="8">
        <text>L-tryptophan + O2 = indole-3-acetamide + CO2 + H2O</text>
        <dbReference type="Rhea" id="RHEA:16165"/>
        <dbReference type="ChEBI" id="CHEBI:15377"/>
        <dbReference type="ChEBI" id="CHEBI:15379"/>
        <dbReference type="ChEBI" id="CHEBI:16031"/>
        <dbReference type="ChEBI" id="CHEBI:16526"/>
        <dbReference type="ChEBI" id="CHEBI:57912"/>
        <dbReference type="EC" id="1.13.12.3"/>
    </reaction>
</comment>
<keyword evidence="7" id="KW-0073">Auxin biosynthesis</keyword>
<feature type="domain" description="Amine oxidase" evidence="10">
    <location>
        <begin position="56"/>
        <end position="492"/>
    </location>
</feature>
<protein>
    <recommendedName>
        <fullName evidence="5">Tryptophan 2-monooxygenase</fullName>
        <ecNumber evidence="4">1.13.12.3</ecNumber>
    </recommendedName>
</protein>
<dbReference type="InterPro" id="IPR002937">
    <property type="entry name" value="Amino_oxidase"/>
</dbReference>
<dbReference type="RefSeq" id="WP_093410721.1">
    <property type="nucleotide sequence ID" value="NZ_FOVL01000020.1"/>
</dbReference>
<accession>A0A1I5C9K7</accession>
<feature type="binding site" evidence="9">
    <location>
        <position position="469"/>
    </location>
    <ligand>
        <name>FAD</name>
        <dbReference type="ChEBI" id="CHEBI:57692"/>
    </ligand>
</feature>
<dbReference type="SUPFAM" id="SSF51905">
    <property type="entry name" value="FAD/NAD(P)-binding domain"/>
    <property type="match status" value="1"/>
</dbReference>
<evidence type="ECO:0000256" key="2">
    <source>
        <dbReference type="ARBA" id="ARBA00004814"/>
    </source>
</evidence>
<dbReference type="SUPFAM" id="SSF54373">
    <property type="entry name" value="FAD-linked reductases, C-terminal domain"/>
    <property type="match status" value="1"/>
</dbReference>
<evidence type="ECO:0000256" key="4">
    <source>
        <dbReference type="ARBA" id="ARBA00012535"/>
    </source>
</evidence>
<evidence type="ECO:0000256" key="1">
    <source>
        <dbReference type="ARBA" id="ARBA00001974"/>
    </source>
</evidence>
<dbReference type="PRINTS" id="PR00757">
    <property type="entry name" value="AMINEOXDASEF"/>
</dbReference>
<evidence type="ECO:0000256" key="7">
    <source>
        <dbReference type="ARBA" id="ARBA00023070"/>
    </source>
</evidence>
<proteinExistence type="inferred from homology"/>
<evidence type="ECO:0000256" key="6">
    <source>
        <dbReference type="ARBA" id="ARBA00023002"/>
    </source>
</evidence>
<dbReference type="AlphaFoldDB" id="A0A1I5C9K7"/>
<feature type="binding site" evidence="9">
    <location>
        <begin position="76"/>
        <end position="77"/>
    </location>
    <ligand>
        <name>FAD</name>
        <dbReference type="ChEBI" id="CHEBI:57692"/>
    </ligand>
</feature>
<evidence type="ECO:0000256" key="9">
    <source>
        <dbReference type="PIRSR" id="PIRSR601613-1"/>
    </source>
</evidence>
<dbReference type="STRING" id="287099.SAMN05660413_02769"/>
<comment type="cofactor">
    <cofactor evidence="1">
        <name>FAD</name>
        <dbReference type="ChEBI" id="CHEBI:57692"/>
    </cofactor>
</comment>
<comment type="similarity">
    <text evidence="3">Belongs to the tryptophan 2-monooxygenase family.</text>
</comment>
<dbReference type="InterPro" id="IPR036188">
    <property type="entry name" value="FAD/NAD-bd_sf"/>
</dbReference>
<reference evidence="11 12" key="1">
    <citation type="submission" date="2016-10" db="EMBL/GenBank/DDBJ databases">
        <authorList>
            <person name="de Groot N.N."/>
        </authorList>
    </citation>
    <scope>NUCLEOTIDE SEQUENCE [LARGE SCALE GENOMIC DNA]</scope>
    <source>
        <strain evidence="11 12">DSM 17794</strain>
    </source>
</reference>
<evidence type="ECO:0000256" key="3">
    <source>
        <dbReference type="ARBA" id="ARBA00005833"/>
    </source>
</evidence>
<dbReference type="EMBL" id="FOVL01000020">
    <property type="protein sequence ID" value="SFN83679.1"/>
    <property type="molecule type" value="Genomic_DNA"/>
</dbReference>
<keyword evidence="12" id="KW-1185">Reference proteome</keyword>
<keyword evidence="6" id="KW-0560">Oxidoreductase</keyword>
<gene>
    <name evidence="11" type="ORF">SAMN05660413_02769</name>
</gene>
<comment type="pathway">
    <text evidence="2">Plant hormone metabolism; auxin biosynthesis.</text>
</comment>
<dbReference type="PANTHER" id="PTHR10742">
    <property type="entry name" value="FLAVIN MONOAMINE OXIDASE"/>
    <property type="match status" value="1"/>
</dbReference>
<name>A0A1I5C9K7_9FLAO</name>
<feature type="binding site" evidence="9">
    <location>
        <position position="277"/>
    </location>
    <ligand>
        <name>FAD</name>
        <dbReference type="ChEBI" id="CHEBI:57692"/>
    </ligand>
</feature>
<evidence type="ECO:0000313" key="12">
    <source>
        <dbReference type="Proteomes" id="UP000199153"/>
    </source>
</evidence>
<dbReference type="Gene3D" id="3.50.50.60">
    <property type="entry name" value="FAD/NAD(P)-binding domain"/>
    <property type="match status" value="1"/>
</dbReference>
<evidence type="ECO:0000256" key="5">
    <source>
        <dbReference type="ARBA" id="ARBA00017871"/>
    </source>
</evidence>
<evidence type="ECO:0000313" key="11">
    <source>
        <dbReference type="EMBL" id="SFN83679.1"/>
    </source>
</evidence>
<dbReference type="Pfam" id="PF01593">
    <property type="entry name" value="Amino_oxidase"/>
    <property type="match status" value="1"/>
</dbReference>
<dbReference type="EC" id="1.13.12.3" evidence="4"/>
<dbReference type="InterPro" id="IPR001613">
    <property type="entry name" value="Flavin_amine_oxidase"/>
</dbReference>
<dbReference type="GO" id="GO:0050361">
    <property type="term" value="F:tryptophan 2-monooxygenase activity"/>
    <property type="evidence" value="ECO:0007669"/>
    <property type="project" value="UniProtKB-EC"/>
</dbReference>